<evidence type="ECO:0000256" key="9">
    <source>
        <dbReference type="ARBA" id="ARBA00023098"/>
    </source>
</evidence>
<dbReference type="HAMAP" id="MF_00392">
    <property type="entry name" value="LpxB"/>
    <property type="match status" value="1"/>
</dbReference>
<dbReference type="PANTHER" id="PTHR30372:SF4">
    <property type="entry name" value="LIPID-A-DISACCHARIDE SYNTHASE, MITOCHONDRIAL-RELATED"/>
    <property type="match status" value="1"/>
</dbReference>
<name>A0A3N4UPK0_9BURK</name>
<evidence type="ECO:0000256" key="11">
    <source>
        <dbReference type="HAMAP-Rule" id="MF_00392"/>
    </source>
</evidence>
<dbReference type="GO" id="GO:0009245">
    <property type="term" value="P:lipid A biosynthetic process"/>
    <property type="evidence" value="ECO:0007669"/>
    <property type="project" value="UniProtKB-UniRule"/>
</dbReference>
<dbReference type="GO" id="GO:0008915">
    <property type="term" value="F:lipid-A-disaccharide synthase activity"/>
    <property type="evidence" value="ECO:0007669"/>
    <property type="project" value="UniProtKB-UniRule"/>
</dbReference>
<organism evidence="13 14">
    <name type="scientific">Tibeticola sediminis</name>
    <dbReference type="NCBI Taxonomy" id="1917811"/>
    <lineage>
        <taxon>Bacteria</taxon>
        <taxon>Pseudomonadati</taxon>
        <taxon>Pseudomonadota</taxon>
        <taxon>Betaproteobacteria</taxon>
        <taxon>Burkholderiales</taxon>
        <taxon>Comamonadaceae</taxon>
        <taxon>Tibeticola</taxon>
    </lineage>
</organism>
<dbReference type="GO" id="GO:0005543">
    <property type="term" value="F:phospholipid binding"/>
    <property type="evidence" value="ECO:0007669"/>
    <property type="project" value="TreeGrafter"/>
</dbReference>
<keyword evidence="5 11" id="KW-0444">Lipid biosynthesis</keyword>
<keyword evidence="9 11" id="KW-0443">Lipid metabolism</keyword>
<keyword evidence="6 11" id="KW-0441">Lipid A biosynthesis</keyword>
<evidence type="ECO:0000256" key="5">
    <source>
        <dbReference type="ARBA" id="ARBA00022516"/>
    </source>
</evidence>
<evidence type="ECO:0000256" key="6">
    <source>
        <dbReference type="ARBA" id="ARBA00022556"/>
    </source>
</evidence>
<dbReference type="NCBIfam" id="TIGR00215">
    <property type="entry name" value="lpxB"/>
    <property type="match status" value="1"/>
</dbReference>
<dbReference type="AlphaFoldDB" id="A0A3N4UPK0"/>
<evidence type="ECO:0000256" key="4">
    <source>
        <dbReference type="ARBA" id="ARBA00020902"/>
    </source>
</evidence>
<dbReference type="SUPFAM" id="SSF53756">
    <property type="entry name" value="UDP-Glycosyltransferase/glycogen phosphorylase"/>
    <property type="match status" value="1"/>
</dbReference>
<dbReference type="Pfam" id="PF02684">
    <property type="entry name" value="LpxB"/>
    <property type="match status" value="1"/>
</dbReference>
<dbReference type="GO" id="GO:0016020">
    <property type="term" value="C:membrane"/>
    <property type="evidence" value="ECO:0007669"/>
    <property type="project" value="GOC"/>
</dbReference>
<dbReference type="EC" id="2.4.1.182" evidence="3 11"/>
<evidence type="ECO:0000256" key="10">
    <source>
        <dbReference type="ARBA" id="ARBA00048975"/>
    </source>
</evidence>
<keyword evidence="7 11" id="KW-0328">Glycosyltransferase</keyword>
<dbReference type="Proteomes" id="UP000272193">
    <property type="component" value="Unassembled WGS sequence"/>
</dbReference>
<evidence type="ECO:0000256" key="7">
    <source>
        <dbReference type="ARBA" id="ARBA00022676"/>
    </source>
</evidence>
<evidence type="ECO:0000256" key="8">
    <source>
        <dbReference type="ARBA" id="ARBA00022679"/>
    </source>
</evidence>
<comment type="caution">
    <text evidence="13">The sequence shown here is derived from an EMBL/GenBank/DDBJ whole genome shotgun (WGS) entry which is preliminary data.</text>
</comment>
<evidence type="ECO:0000256" key="2">
    <source>
        <dbReference type="ARBA" id="ARBA00007868"/>
    </source>
</evidence>
<reference evidence="13 14" key="1">
    <citation type="submission" date="2018-11" db="EMBL/GenBank/DDBJ databases">
        <title>Genomic Encyclopedia of Type Strains, Phase IV (KMG-IV): sequencing the most valuable type-strain genomes for metagenomic binning, comparative biology and taxonomic classification.</title>
        <authorList>
            <person name="Goeker M."/>
        </authorList>
    </citation>
    <scope>NUCLEOTIDE SEQUENCE [LARGE SCALE GENOMIC DNA]</scope>
    <source>
        <strain evidence="13 14">DSM 101684</strain>
    </source>
</reference>
<keyword evidence="8 11" id="KW-0808">Transferase</keyword>
<accession>A0A3N4UPK0</accession>
<evidence type="ECO:0000313" key="13">
    <source>
        <dbReference type="EMBL" id="RPE72576.1"/>
    </source>
</evidence>
<comment type="catalytic activity">
    <reaction evidence="10 11">
        <text>a lipid X + a UDP-2-N,3-O-bis[(3R)-3-hydroxyacyl]-alpha-D-glucosamine = a lipid A disaccharide + UDP + H(+)</text>
        <dbReference type="Rhea" id="RHEA:67828"/>
        <dbReference type="ChEBI" id="CHEBI:15378"/>
        <dbReference type="ChEBI" id="CHEBI:58223"/>
        <dbReference type="ChEBI" id="CHEBI:137748"/>
        <dbReference type="ChEBI" id="CHEBI:176338"/>
        <dbReference type="ChEBI" id="CHEBI:176343"/>
        <dbReference type="EC" id="2.4.1.182"/>
    </reaction>
</comment>
<feature type="region of interest" description="Disordered" evidence="12">
    <location>
        <begin position="1"/>
        <end position="22"/>
    </location>
</feature>
<proteinExistence type="inferred from homology"/>
<comment type="similarity">
    <text evidence="2 11">Belongs to the LpxB family.</text>
</comment>
<gene>
    <name evidence="11" type="primary">lpxB</name>
    <name evidence="13" type="ORF">EDC62_0267</name>
</gene>
<dbReference type="UniPathway" id="UPA00973"/>
<evidence type="ECO:0000256" key="12">
    <source>
        <dbReference type="SAM" id="MobiDB-lite"/>
    </source>
</evidence>
<evidence type="ECO:0000313" key="14">
    <source>
        <dbReference type="Proteomes" id="UP000272193"/>
    </source>
</evidence>
<dbReference type="InterPro" id="IPR003835">
    <property type="entry name" value="Glyco_trans_19"/>
</dbReference>
<keyword evidence="14" id="KW-1185">Reference proteome</keyword>
<comment type="function">
    <text evidence="1 11">Condensation of UDP-2,3-diacylglucosamine and 2,3-diacylglucosamine-1-phosphate to form lipid A disaccharide, a precursor of lipid A, a phosphorylated glycolipid that anchors the lipopolysaccharide to the outer membrane of the cell.</text>
</comment>
<dbReference type="EMBL" id="RKQL01000001">
    <property type="protein sequence ID" value="RPE72576.1"/>
    <property type="molecule type" value="Genomic_DNA"/>
</dbReference>
<protein>
    <recommendedName>
        <fullName evidence="4 11">Lipid-A-disaccharide synthase</fullName>
        <ecNumber evidence="3 11">2.4.1.182</ecNumber>
    </recommendedName>
</protein>
<dbReference type="PANTHER" id="PTHR30372">
    <property type="entry name" value="LIPID-A-DISACCHARIDE SYNTHASE"/>
    <property type="match status" value="1"/>
</dbReference>
<comment type="pathway">
    <text evidence="11">Bacterial outer membrane biogenesis; LPS lipid A biosynthesis.</text>
</comment>
<sequence>MDADRVAAQGHRTPKRPATDPGLSVAMVAGEPSGDLLAGLLLDGLQRHWPGLKAVGIGGPQMDRRGFEAWWSADRLAVRGYAEVLRHYRAIVSIRAQLQRRLLSEPPDVFVGVDAPDFNLPLERALKAGGVTTVHFVCPSVWAWRAERIHTLAQSADLVLCVFPFEIPLLERHGIRARYVGHPLAQVIPLEPDRVAARRRLQLPVDGPVVAVLPGSRGAEVEHLAPRFFRTAALLAQARPAMRFVVPSVPAWRARVGELARRYAPGLHLEILEGHSHDALEACDVALIASGTATLEAALYKRPMVIAYHMNELSWQITRRKMLQPWVGLPNILCGSFVVPEFLQRQAQPARLAAAVLEWFEAPSRVAALEQRFTELHHELRRDTPEQAAHAIEELLGR</sequence>
<evidence type="ECO:0000256" key="3">
    <source>
        <dbReference type="ARBA" id="ARBA00012687"/>
    </source>
</evidence>
<evidence type="ECO:0000256" key="1">
    <source>
        <dbReference type="ARBA" id="ARBA00002056"/>
    </source>
</evidence>